<evidence type="ECO:0000313" key="1">
    <source>
        <dbReference type="EMBL" id="KAG0009853.1"/>
    </source>
</evidence>
<organism evidence="1 2">
    <name type="scientific">Entomortierella chlamydospora</name>
    <dbReference type="NCBI Taxonomy" id="101097"/>
    <lineage>
        <taxon>Eukaryota</taxon>
        <taxon>Fungi</taxon>
        <taxon>Fungi incertae sedis</taxon>
        <taxon>Mucoromycota</taxon>
        <taxon>Mortierellomycotina</taxon>
        <taxon>Mortierellomycetes</taxon>
        <taxon>Mortierellales</taxon>
        <taxon>Mortierellaceae</taxon>
        <taxon>Entomortierella</taxon>
    </lineage>
</organism>
<reference evidence="1" key="1">
    <citation type="journal article" date="2020" name="Fungal Divers.">
        <title>Resolving the Mortierellaceae phylogeny through synthesis of multi-gene phylogenetics and phylogenomics.</title>
        <authorList>
            <person name="Vandepol N."/>
            <person name="Liber J."/>
            <person name="Desiro A."/>
            <person name="Na H."/>
            <person name="Kennedy M."/>
            <person name="Barry K."/>
            <person name="Grigoriev I.V."/>
            <person name="Miller A.N."/>
            <person name="O'Donnell K."/>
            <person name="Stajich J.E."/>
            <person name="Bonito G."/>
        </authorList>
    </citation>
    <scope>NUCLEOTIDE SEQUENCE</scope>
    <source>
        <strain evidence="1">NRRL 2769</strain>
    </source>
</reference>
<dbReference type="Gene3D" id="3.80.10.10">
    <property type="entry name" value="Ribonuclease Inhibitor"/>
    <property type="match status" value="1"/>
</dbReference>
<name>A0A9P6SXK8_9FUNG</name>
<protein>
    <recommendedName>
        <fullName evidence="3">F-box domain protein</fullName>
    </recommendedName>
</protein>
<evidence type="ECO:0000313" key="2">
    <source>
        <dbReference type="Proteomes" id="UP000703661"/>
    </source>
</evidence>
<dbReference type="InterPro" id="IPR032675">
    <property type="entry name" value="LRR_dom_sf"/>
</dbReference>
<sequence>MRSLPSTIPACPNLQSLLLSMGFIRRRTSRHEIKGDLHYVIKSDLDGILSNNPSIVRLIIGNASIDWGVISKYKNITELDLTNCTTDPRSAASHFMDVCAQLESLSVSYINLPGLLETVVENDDFFMNMKMITIQCIFDIPGYVLLEIARRCQNLESLQFKVFLRNELNATTTDDFVQLVINDSWPKLQRLSYGYDGPKMSEVDTANVLRALKGCCQWDVPVSTLSPFSFQVLKEHFLTLTDLNVENQANMTSGLMQEILCSCPRLRMFRGVEIQAKDIAEGYPWVCLSLRYLSIFIATEPESAIVTSTLNAKSDKLQREVFERLSSLGKLSALKIGNAKITDKSKFKYGLSLRLDKGLDHLGLLTELEYLDFSGTIQAMEEHDIEWMLSHWKHLKIMSGTCCYHNGYQNLDLGKILRLHQIRTDSS</sequence>
<dbReference type="AlphaFoldDB" id="A0A9P6SXK8"/>
<dbReference type="Proteomes" id="UP000703661">
    <property type="component" value="Unassembled WGS sequence"/>
</dbReference>
<accession>A0A9P6SXK8</accession>
<dbReference type="OrthoDB" id="2378626at2759"/>
<proteinExistence type="predicted"/>
<gene>
    <name evidence="1" type="ORF">BGZ80_001989</name>
</gene>
<keyword evidence="2" id="KW-1185">Reference proteome</keyword>
<comment type="caution">
    <text evidence="1">The sequence shown here is derived from an EMBL/GenBank/DDBJ whole genome shotgun (WGS) entry which is preliminary data.</text>
</comment>
<dbReference type="EMBL" id="JAAAID010001478">
    <property type="protein sequence ID" value="KAG0009853.1"/>
    <property type="molecule type" value="Genomic_DNA"/>
</dbReference>
<dbReference type="SUPFAM" id="SSF52047">
    <property type="entry name" value="RNI-like"/>
    <property type="match status" value="1"/>
</dbReference>
<evidence type="ECO:0008006" key="3">
    <source>
        <dbReference type="Google" id="ProtNLM"/>
    </source>
</evidence>